<dbReference type="EC" id="1.8.1.9" evidence="2"/>
<keyword evidence="2" id="KW-0560">Oxidoreductase</keyword>
<protein>
    <submittedName>
        <fullName evidence="2">Thioredoxin reductase (NADPH)</fullName>
        <ecNumber evidence="2">1.8.1.9</ecNumber>
    </submittedName>
</protein>
<sequence>MECCKEVGDTIDLTRIPCESSLMDQGLQAQLSGIFGKMEGSVTMKAVVDLSRDKDQEMAAFLKAVSALSQKLDLELYGPEEASMVPELNTAWLPVTGLYKDNIYGRAAFHGVPGGKEINSFVLAIYNLAGPGQAVPGGLKKKIDKLAQKTNIKICVSLACHHCPVVVTACQHIAILNPNIEAEMIDAALYEDLVARYDIKRIPMIIINDTEIHVGSKEMAEIVALLKK</sequence>
<evidence type="ECO:0000313" key="3">
    <source>
        <dbReference type="Proteomes" id="UP001549200"/>
    </source>
</evidence>
<feature type="domain" description="Thioredoxin-like fold" evidence="1">
    <location>
        <begin position="151"/>
        <end position="226"/>
    </location>
</feature>
<keyword evidence="3" id="KW-1185">Reference proteome</keyword>
<evidence type="ECO:0000313" key="2">
    <source>
        <dbReference type="EMBL" id="MET3570925.1"/>
    </source>
</evidence>
<dbReference type="PANTHER" id="PTHR37170:SF1">
    <property type="entry name" value="GLUTAREDOXIN-LIKE PROTEIN"/>
    <property type="match status" value="1"/>
</dbReference>
<dbReference type="GO" id="GO:0004791">
    <property type="term" value="F:thioredoxin-disulfide reductase (NADPH) activity"/>
    <property type="evidence" value="ECO:0007669"/>
    <property type="project" value="UniProtKB-EC"/>
</dbReference>
<reference evidence="2 3" key="1">
    <citation type="submission" date="2024-06" db="EMBL/GenBank/DDBJ databases">
        <title>Genomic Encyclopedia of Type Strains, Phase IV (KMG-IV): sequencing the most valuable type-strain genomes for metagenomic binning, comparative biology and taxonomic classification.</title>
        <authorList>
            <person name="Goeker M."/>
        </authorList>
    </citation>
    <scope>NUCLEOTIDE SEQUENCE [LARGE SCALE GENOMIC DNA]</scope>
    <source>
        <strain evidence="2 3">DSM 19261</strain>
    </source>
</reference>
<evidence type="ECO:0000259" key="1">
    <source>
        <dbReference type="Pfam" id="PF13192"/>
    </source>
</evidence>
<dbReference type="InterPro" id="IPR036249">
    <property type="entry name" value="Thioredoxin-like_sf"/>
</dbReference>
<accession>A0ABV2FY13</accession>
<organism evidence="2 3">
    <name type="scientific">Enterocloster citroniae</name>
    <dbReference type="NCBI Taxonomy" id="358743"/>
    <lineage>
        <taxon>Bacteria</taxon>
        <taxon>Bacillati</taxon>
        <taxon>Bacillota</taxon>
        <taxon>Clostridia</taxon>
        <taxon>Lachnospirales</taxon>
        <taxon>Lachnospiraceae</taxon>
        <taxon>Enterocloster</taxon>
    </lineage>
</organism>
<dbReference type="Pfam" id="PF13192">
    <property type="entry name" value="Thioredoxin_3"/>
    <property type="match status" value="1"/>
</dbReference>
<dbReference type="SUPFAM" id="SSF52833">
    <property type="entry name" value="Thioredoxin-like"/>
    <property type="match status" value="2"/>
</dbReference>
<dbReference type="Gene3D" id="3.40.30.80">
    <property type="match status" value="1"/>
</dbReference>
<comment type="caution">
    <text evidence="2">The sequence shown here is derived from an EMBL/GenBank/DDBJ whole genome shotgun (WGS) entry which is preliminary data.</text>
</comment>
<dbReference type="Proteomes" id="UP001549200">
    <property type="component" value="Unassembled WGS sequence"/>
</dbReference>
<name>A0ABV2FY13_9FIRM</name>
<dbReference type="RefSeq" id="WP_227884747.1">
    <property type="nucleotide sequence ID" value="NZ_CAJMFN010000185.1"/>
</dbReference>
<dbReference type="InterPro" id="IPR012336">
    <property type="entry name" value="Thioredoxin-like_fold"/>
</dbReference>
<dbReference type="PANTHER" id="PTHR37170">
    <property type="entry name" value="GLUTAREDOXIN-RELATED"/>
    <property type="match status" value="1"/>
</dbReference>
<gene>
    <name evidence="2" type="ORF">ABID13_002567</name>
</gene>
<proteinExistence type="predicted"/>
<dbReference type="EMBL" id="JBEPLZ010000008">
    <property type="protein sequence ID" value="MET3570925.1"/>
    <property type="molecule type" value="Genomic_DNA"/>
</dbReference>